<dbReference type="Pfam" id="PF00793">
    <property type="entry name" value="DAHP_synth_1"/>
    <property type="match status" value="1"/>
</dbReference>
<proteinExistence type="inferred from homology"/>
<dbReference type="AlphaFoldDB" id="A0A1S8KYG6"/>
<dbReference type="InterPro" id="IPR013785">
    <property type="entry name" value="Aldolase_TIM"/>
</dbReference>
<dbReference type="SUPFAM" id="SSF51569">
    <property type="entry name" value="Aldolase"/>
    <property type="match status" value="1"/>
</dbReference>
<protein>
    <recommendedName>
        <fullName evidence="8">Phospho-2-dehydro-3-deoxyheptonate aldolase</fullName>
        <ecNumber evidence="8">2.5.1.54</ecNumber>
    </recommendedName>
</protein>
<keyword evidence="4 8" id="KW-0028">Amino-acid biosynthesis</keyword>
<dbReference type="InterPro" id="IPR006219">
    <property type="entry name" value="DAHP_synth_1"/>
</dbReference>
<dbReference type="GO" id="GO:0009073">
    <property type="term" value="P:aromatic amino acid family biosynthetic process"/>
    <property type="evidence" value="ECO:0007669"/>
    <property type="project" value="UniProtKB-KW"/>
</dbReference>
<reference evidence="9 10" key="1">
    <citation type="submission" date="2022-04" db="EMBL/GenBank/DDBJ databases">
        <title>Genome sequence of C. roseum typestrain.</title>
        <authorList>
            <person name="Poehlein A."/>
            <person name="Schoch T."/>
            <person name="Duerre P."/>
            <person name="Daniel R."/>
        </authorList>
    </citation>
    <scope>NUCLEOTIDE SEQUENCE [LARGE SCALE GENOMIC DNA]</scope>
    <source>
        <strain evidence="9 10">DSM 7320</strain>
    </source>
</reference>
<dbReference type="PIRSF" id="PIRSF001361">
    <property type="entry name" value="DAHP_synthase"/>
    <property type="match status" value="1"/>
</dbReference>
<gene>
    <name evidence="9" type="primary">aroF_2</name>
    <name evidence="9" type="ORF">CROST_036640</name>
</gene>
<dbReference type="GO" id="GO:0003849">
    <property type="term" value="F:3-deoxy-7-phosphoheptulonate synthase activity"/>
    <property type="evidence" value="ECO:0007669"/>
    <property type="project" value="UniProtKB-EC"/>
</dbReference>
<dbReference type="GO" id="GO:0008652">
    <property type="term" value="P:amino acid biosynthetic process"/>
    <property type="evidence" value="ECO:0007669"/>
    <property type="project" value="UniProtKB-KW"/>
</dbReference>
<evidence type="ECO:0000256" key="6">
    <source>
        <dbReference type="ARBA" id="ARBA00023141"/>
    </source>
</evidence>
<name>A0A1S8KYG6_9CLOT</name>
<evidence type="ECO:0000313" key="9">
    <source>
        <dbReference type="EMBL" id="URZ12919.1"/>
    </source>
</evidence>
<dbReference type="NCBIfam" id="TIGR00034">
    <property type="entry name" value="aroFGH"/>
    <property type="match status" value="1"/>
</dbReference>
<keyword evidence="6 8" id="KW-0057">Aromatic amino acid biosynthesis</keyword>
<comment type="pathway">
    <text evidence="2 8">Metabolic intermediate biosynthesis; chorismate biosynthesis; chorismate from D-erythrose 4-phosphate and phosphoenolpyruvate: step 1/7.</text>
</comment>
<dbReference type="PANTHER" id="PTHR21225:SF12">
    <property type="entry name" value="PHOSPHO-2-DEHYDRO-3-DEOXYHEPTONATE ALDOLASE, TYROSINE-INHIBITED"/>
    <property type="match status" value="1"/>
</dbReference>
<dbReference type="EMBL" id="CP096983">
    <property type="protein sequence ID" value="URZ12919.1"/>
    <property type="molecule type" value="Genomic_DNA"/>
</dbReference>
<dbReference type="Gene3D" id="3.20.20.70">
    <property type="entry name" value="Aldolase class I"/>
    <property type="match status" value="1"/>
</dbReference>
<keyword evidence="10" id="KW-1185">Reference proteome</keyword>
<dbReference type="Proteomes" id="UP000190951">
    <property type="component" value="Chromosome"/>
</dbReference>
<keyword evidence="5 8" id="KW-0808">Transferase</keyword>
<dbReference type="GO" id="GO:0005737">
    <property type="term" value="C:cytoplasm"/>
    <property type="evidence" value="ECO:0007669"/>
    <property type="project" value="TreeGrafter"/>
</dbReference>
<dbReference type="InterPro" id="IPR006218">
    <property type="entry name" value="DAHP1/KDSA"/>
</dbReference>
<evidence type="ECO:0000256" key="7">
    <source>
        <dbReference type="ARBA" id="ARBA00047508"/>
    </source>
</evidence>
<evidence type="ECO:0000313" key="10">
    <source>
        <dbReference type="Proteomes" id="UP000190951"/>
    </source>
</evidence>
<comment type="similarity">
    <text evidence="3 8">Belongs to the class-I DAHP synthase family.</text>
</comment>
<evidence type="ECO:0000256" key="8">
    <source>
        <dbReference type="PIRNR" id="PIRNR001361"/>
    </source>
</evidence>
<sequence length="342" mass="38877">MELELKNKLPTPNELRENIPISGKASQARKIRINEIKDIFRGISDKFILIIGPCSADNIDGVCAYTERLAKVQEEVKDKIIIVPRIYTNKPRTTCEGYKGIMIQPNPNKSPNLLEGIKAMRELHKKILTNFYMPTADELLYPEIYSYISDILGYVAVGARSVENQQHRIVASGIDVPVGMKNPTFGSTSVMLNSIKAAQMGHQFMYNNWEVKSDGNLLTHAILRGAIDSNGRNVPNYYYEDLVKLIEDYKKMKLFNPAIIVDCNHSNSMKKYYEQPRIAKEVLISRRYDPAIKNIVKGLMIESYIEGGRQEIGENIFGKSITDACISWEDSKRLIYFLAENV</sequence>
<dbReference type="PANTHER" id="PTHR21225">
    <property type="entry name" value="PHOSPHO-2-DEHYDRO-3-DEOXYHEPTONATE ALDOLASE DAHP SYNTHETASE"/>
    <property type="match status" value="1"/>
</dbReference>
<evidence type="ECO:0000256" key="1">
    <source>
        <dbReference type="ARBA" id="ARBA00003726"/>
    </source>
</evidence>
<dbReference type="RefSeq" id="WP_077833157.1">
    <property type="nucleotide sequence ID" value="NZ_CP096983.1"/>
</dbReference>
<dbReference type="KEGG" id="crw:CROST_036640"/>
<evidence type="ECO:0000256" key="2">
    <source>
        <dbReference type="ARBA" id="ARBA00004688"/>
    </source>
</evidence>
<dbReference type="STRING" id="84029.CROST_38060"/>
<evidence type="ECO:0000256" key="3">
    <source>
        <dbReference type="ARBA" id="ARBA00007985"/>
    </source>
</evidence>
<comment type="function">
    <text evidence="1 8">Stereospecific condensation of phosphoenolpyruvate (PEP) and D-erythrose-4-phosphate (E4P) giving rise to 3-deoxy-D-arabino-heptulosonate-7-phosphate (DAHP).</text>
</comment>
<dbReference type="EC" id="2.5.1.54" evidence="8"/>
<evidence type="ECO:0000256" key="5">
    <source>
        <dbReference type="ARBA" id="ARBA00022679"/>
    </source>
</evidence>
<dbReference type="GO" id="GO:0009423">
    <property type="term" value="P:chorismate biosynthetic process"/>
    <property type="evidence" value="ECO:0007669"/>
    <property type="project" value="UniProtKB-UniPathway"/>
</dbReference>
<accession>A0A1S8KYG6</accession>
<evidence type="ECO:0000256" key="4">
    <source>
        <dbReference type="ARBA" id="ARBA00022605"/>
    </source>
</evidence>
<organism evidence="9 10">
    <name type="scientific">Clostridium felsineum</name>
    <dbReference type="NCBI Taxonomy" id="36839"/>
    <lineage>
        <taxon>Bacteria</taxon>
        <taxon>Bacillati</taxon>
        <taxon>Bacillota</taxon>
        <taxon>Clostridia</taxon>
        <taxon>Eubacteriales</taxon>
        <taxon>Clostridiaceae</taxon>
        <taxon>Clostridium</taxon>
    </lineage>
</organism>
<comment type="catalytic activity">
    <reaction evidence="7 8">
        <text>D-erythrose 4-phosphate + phosphoenolpyruvate + H2O = 7-phospho-2-dehydro-3-deoxy-D-arabino-heptonate + phosphate</text>
        <dbReference type="Rhea" id="RHEA:14717"/>
        <dbReference type="ChEBI" id="CHEBI:15377"/>
        <dbReference type="ChEBI" id="CHEBI:16897"/>
        <dbReference type="ChEBI" id="CHEBI:43474"/>
        <dbReference type="ChEBI" id="CHEBI:58394"/>
        <dbReference type="ChEBI" id="CHEBI:58702"/>
        <dbReference type="EC" id="2.5.1.54"/>
    </reaction>
</comment>